<dbReference type="Proteomes" id="UP001283361">
    <property type="component" value="Unassembled WGS sequence"/>
</dbReference>
<keyword evidence="2" id="KW-1185">Reference proteome</keyword>
<proteinExistence type="predicted"/>
<dbReference type="EMBL" id="JAWDGP010004431">
    <property type="protein sequence ID" value="KAK3764556.1"/>
    <property type="molecule type" value="Genomic_DNA"/>
</dbReference>
<organism evidence="1 2">
    <name type="scientific">Elysia crispata</name>
    <name type="common">lettuce slug</name>
    <dbReference type="NCBI Taxonomy" id="231223"/>
    <lineage>
        <taxon>Eukaryota</taxon>
        <taxon>Metazoa</taxon>
        <taxon>Spiralia</taxon>
        <taxon>Lophotrochozoa</taxon>
        <taxon>Mollusca</taxon>
        <taxon>Gastropoda</taxon>
        <taxon>Heterobranchia</taxon>
        <taxon>Euthyneura</taxon>
        <taxon>Panpulmonata</taxon>
        <taxon>Sacoglossa</taxon>
        <taxon>Placobranchoidea</taxon>
        <taxon>Plakobranchidae</taxon>
        <taxon>Elysia</taxon>
    </lineage>
</organism>
<accession>A0AAE0Z924</accession>
<gene>
    <name evidence="1" type="ORF">RRG08_040577</name>
</gene>
<comment type="caution">
    <text evidence="1">The sequence shown here is derived from an EMBL/GenBank/DDBJ whole genome shotgun (WGS) entry which is preliminary data.</text>
</comment>
<evidence type="ECO:0000313" key="1">
    <source>
        <dbReference type="EMBL" id="KAK3764556.1"/>
    </source>
</evidence>
<protein>
    <submittedName>
        <fullName evidence="1">Uncharacterized protein</fullName>
    </submittedName>
</protein>
<evidence type="ECO:0000313" key="2">
    <source>
        <dbReference type="Proteomes" id="UP001283361"/>
    </source>
</evidence>
<name>A0AAE0Z924_9GAST</name>
<reference evidence="1" key="1">
    <citation type="journal article" date="2023" name="G3 (Bethesda)">
        <title>A reference genome for the long-term kleptoplast-retaining sea slug Elysia crispata morphotype clarki.</title>
        <authorList>
            <person name="Eastman K.E."/>
            <person name="Pendleton A.L."/>
            <person name="Shaikh M.A."/>
            <person name="Suttiyut T."/>
            <person name="Ogas R."/>
            <person name="Tomko P."/>
            <person name="Gavelis G."/>
            <person name="Widhalm J.R."/>
            <person name="Wisecaver J.H."/>
        </authorList>
    </citation>
    <scope>NUCLEOTIDE SEQUENCE</scope>
    <source>
        <strain evidence="1">ECLA1</strain>
    </source>
</reference>
<dbReference type="AlphaFoldDB" id="A0AAE0Z924"/>
<sequence length="219" mass="24081">MLSTLLPVERQGRQEAVPAAVRRVPCGVSNAVTGLFQILNTDHCLLNGLYRCPSQAAKSPAVGPTWLKNLNNRSCVLQLSELLPRCPLHNTTCLSTVLLSSTAAASFSTGHQGATFRPGQFPSSLISPHLIQLLPSSLKFSRARDLDFFEGKYRRRKRFGKRLKDPPLTLDGISHRSRFSVASVHAPSSTQCKHNELIIPREEKCRPARPVCESAGKES</sequence>